<dbReference type="InterPro" id="IPR002810">
    <property type="entry name" value="NfeD-like_C"/>
</dbReference>
<evidence type="ECO:0000256" key="4">
    <source>
        <dbReference type="ARBA" id="ARBA00023136"/>
    </source>
</evidence>
<protein>
    <submittedName>
        <fullName evidence="7">Membrane protein implicated in regulation of membrane protease activity</fullName>
    </submittedName>
</protein>
<accession>A0ABS4FU39</accession>
<feature type="transmembrane region" description="Helical" evidence="5">
    <location>
        <begin position="12"/>
        <end position="34"/>
    </location>
</feature>
<dbReference type="SUPFAM" id="SSF141322">
    <property type="entry name" value="NfeD domain-like"/>
    <property type="match status" value="1"/>
</dbReference>
<evidence type="ECO:0000313" key="7">
    <source>
        <dbReference type="EMBL" id="MBP1906092.1"/>
    </source>
</evidence>
<comment type="subcellular location">
    <subcellularLocation>
        <location evidence="1">Membrane</location>
        <topology evidence="1">Multi-pass membrane protein</topology>
    </subcellularLocation>
</comment>
<evidence type="ECO:0000313" key="8">
    <source>
        <dbReference type="Proteomes" id="UP001519272"/>
    </source>
</evidence>
<feature type="domain" description="NfeD-like C-terminal" evidence="6">
    <location>
        <begin position="91"/>
        <end position="145"/>
    </location>
</feature>
<evidence type="ECO:0000256" key="2">
    <source>
        <dbReference type="ARBA" id="ARBA00022692"/>
    </source>
</evidence>
<dbReference type="EMBL" id="JAGGKG010000012">
    <property type="protein sequence ID" value="MBP1906092.1"/>
    <property type="molecule type" value="Genomic_DNA"/>
</dbReference>
<sequence>MMSWISEMDTWVIWLIVVAVLLLVEMMTLTFYLLWISIGSLVGLFISLLLPEAYLLQIGVAAIISLILTMFTKPLSQRLRTSQGFKDEGTELIGKQGVTIEAIPQGGYGIVKVGGDTWSATSTQAIGKDQFVRVVHRSSTIIEVQRWEEII</sequence>
<keyword evidence="2 5" id="KW-0812">Transmembrane</keyword>
<organism evidence="7 8">
    <name type="scientific">Paenibacillus turicensis</name>
    <dbReference type="NCBI Taxonomy" id="160487"/>
    <lineage>
        <taxon>Bacteria</taxon>
        <taxon>Bacillati</taxon>
        <taxon>Bacillota</taxon>
        <taxon>Bacilli</taxon>
        <taxon>Bacillales</taxon>
        <taxon>Paenibacillaceae</taxon>
        <taxon>Paenibacillus</taxon>
    </lineage>
</organism>
<reference evidence="7 8" key="1">
    <citation type="submission" date="2021-03" db="EMBL/GenBank/DDBJ databases">
        <title>Genomic Encyclopedia of Type Strains, Phase IV (KMG-IV): sequencing the most valuable type-strain genomes for metagenomic binning, comparative biology and taxonomic classification.</title>
        <authorList>
            <person name="Goeker M."/>
        </authorList>
    </citation>
    <scope>NUCLEOTIDE SEQUENCE [LARGE SCALE GENOMIC DNA]</scope>
    <source>
        <strain evidence="7 8">DSM 14349</strain>
    </source>
</reference>
<keyword evidence="4 5" id="KW-0472">Membrane</keyword>
<feature type="transmembrane region" description="Helical" evidence="5">
    <location>
        <begin position="54"/>
        <end position="72"/>
    </location>
</feature>
<evidence type="ECO:0000259" key="6">
    <source>
        <dbReference type="Pfam" id="PF01957"/>
    </source>
</evidence>
<dbReference type="PANTHER" id="PTHR33507:SF3">
    <property type="entry name" value="INNER MEMBRANE PROTEIN YBBJ"/>
    <property type="match status" value="1"/>
</dbReference>
<dbReference type="Gene3D" id="2.40.50.140">
    <property type="entry name" value="Nucleic acid-binding proteins"/>
    <property type="match status" value="1"/>
</dbReference>
<dbReference type="PANTHER" id="PTHR33507">
    <property type="entry name" value="INNER MEMBRANE PROTEIN YBBJ"/>
    <property type="match status" value="1"/>
</dbReference>
<evidence type="ECO:0000256" key="1">
    <source>
        <dbReference type="ARBA" id="ARBA00004141"/>
    </source>
</evidence>
<dbReference type="RefSeq" id="WP_245251450.1">
    <property type="nucleotide sequence ID" value="NZ_JAGGKG010000012.1"/>
</dbReference>
<dbReference type="GO" id="GO:0006508">
    <property type="term" value="P:proteolysis"/>
    <property type="evidence" value="ECO:0007669"/>
    <property type="project" value="UniProtKB-KW"/>
</dbReference>
<dbReference type="InterPro" id="IPR052165">
    <property type="entry name" value="Membrane_assoc_protease"/>
</dbReference>
<keyword evidence="8" id="KW-1185">Reference proteome</keyword>
<comment type="caution">
    <text evidence="7">The sequence shown here is derived from an EMBL/GenBank/DDBJ whole genome shotgun (WGS) entry which is preliminary data.</text>
</comment>
<dbReference type="GO" id="GO:0008233">
    <property type="term" value="F:peptidase activity"/>
    <property type="evidence" value="ECO:0007669"/>
    <property type="project" value="UniProtKB-KW"/>
</dbReference>
<keyword evidence="7" id="KW-0645">Protease</keyword>
<dbReference type="Proteomes" id="UP001519272">
    <property type="component" value="Unassembled WGS sequence"/>
</dbReference>
<keyword evidence="7" id="KW-0378">Hydrolase</keyword>
<dbReference type="InterPro" id="IPR012340">
    <property type="entry name" value="NA-bd_OB-fold"/>
</dbReference>
<keyword evidence="3 5" id="KW-1133">Transmembrane helix</keyword>
<dbReference type="Pfam" id="PF01957">
    <property type="entry name" value="NfeD"/>
    <property type="match status" value="1"/>
</dbReference>
<name>A0ABS4FU39_9BACL</name>
<gene>
    <name evidence="7" type="ORF">J2Z32_002741</name>
</gene>
<evidence type="ECO:0000256" key="5">
    <source>
        <dbReference type="SAM" id="Phobius"/>
    </source>
</evidence>
<proteinExistence type="predicted"/>
<evidence type="ECO:0000256" key="3">
    <source>
        <dbReference type="ARBA" id="ARBA00022989"/>
    </source>
</evidence>